<comment type="caution">
    <text evidence="1">The sequence shown here is derived from an EMBL/GenBank/DDBJ whole genome shotgun (WGS) entry which is preliminary data.</text>
</comment>
<organism evidence="1 2">
    <name type="scientific">Arctium lappa</name>
    <name type="common">Greater burdock</name>
    <name type="synonym">Lappa major</name>
    <dbReference type="NCBI Taxonomy" id="4217"/>
    <lineage>
        <taxon>Eukaryota</taxon>
        <taxon>Viridiplantae</taxon>
        <taxon>Streptophyta</taxon>
        <taxon>Embryophyta</taxon>
        <taxon>Tracheophyta</taxon>
        <taxon>Spermatophyta</taxon>
        <taxon>Magnoliopsida</taxon>
        <taxon>eudicotyledons</taxon>
        <taxon>Gunneridae</taxon>
        <taxon>Pentapetalae</taxon>
        <taxon>asterids</taxon>
        <taxon>campanulids</taxon>
        <taxon>Asterales</taxon>
        <taxon>Asteraceae</taxon>
        <taxon>Carduoideae</taxon>
        <taxon>Cardueae</taxon>
        <taxon>Arctiinae</taxon>
        <taxon>Arctium</taxon>
    </lineage>
</organism>
<proteinExistence type="predicted"/>
<dbReference type="EMBL" id="CM042061">
    <property type="protein sequence ID" value="KAI3673158.1"/>
    <property type="molecule type" value="Genomic_DNA"/>
</dbReference>
<protein>
    <submittedName>
        <fullName evidence="1">Uncharacterized protein</fullName>
    </submittedName>
</protein>
<dbReference type="Proteomes" id="UP001055879">
    <property type="component" value="Linkage Group LG15"/>
</dbReference>
<sequence>MQTQNFIHQILDSLIKVGHLATMESDDGDQNQTSPTEPREPSLPTAEEIDVAVIDEMRFTDSIPTLVASDDGNIGFHFKREYDEDKFLSNNLFPQVHQRPLFHLKSLFSSYFSTIWVLYDIIRVSKICCIYLGAGTLCFYLVRHQISGKKSNGVLDALYFTVVLLTSVGYGDLTPDSTLSLLLATLFGIVGVLLTGALLSLIAGIYLATPQGGLLKTFFPANHQNVESYVKSEKVIVLGVFLVIHMAVGIPVLVSIGDLDFIHAFYCINATIISVGSDNCFSNKGGRVFALLWIVDGMVILSFVLFTLMEMYTQRRQISLVKKALKRKPTLMDLKAADLDGDGVVGPAEYILYKLREMGKLSRQEMEPITEEYQRLGVYDMGISGAHDLTAMESNGGNQASPTRVPIMPSFRIDQLRSVDKERKFSEYFPWFQNSHDLWKIIIILSIYFGAGTVCFYLTRHHISGKKTNNVLDALFFTLVITTSVGYEDLSPDGTLAILLASLFALLGVFLIGVVLSIAAELLVKQRELLHKVVSNKHLTVADANSRKRRESKKVKNKFMIIVVLFLIHMVVGTAILVSVEDLDFIRAFYCISSTITSASSGMCFSTKSGRVLALFWILLGTIYKGHVLFTFMEIYPESKRIWVVKTDTTTPQDLVAADLDGDGVVVLAEYILYKLLYTKKLCQEDVAPIFQEFRRLVDVTGRLSLREIISSYS</sequence>
<reference evidence="2" key="1">
    <citation type="journal article" date="2022" name="Mol. Ecol. Resour.">
        <title>The genomes of chicory, endive, great burdock and yacon provide insights into Asteraceae palaeo-polyploidization history and plant inulin production.</title>
        <authorList>
            <person name="Fan W."/>
            <person name="Wang S."/>
            <person name="Wang H."/>
            <person name="Wang A."/>
            <person name="Jiang F."/>
            <person name="Liu H."/>
            <person name="Zhao H."/>
            <person name="Xu D."/>
            <person name="Zhang Y."/>
        </authorList>
    </citation>
    <scope>NUCLEOTIDE SEQUENCE [LARGE SCALE GENOMIC DNA]</scope>
    <source>
        <strain evidence="2">cv. Niubang</strain>
    </source>
</reference>
<accession>A0ACB8XVY9</accession>
<evidence type="ECO:0000313" key="1">
    <source>
        <dbReference type="EMBL" id="KAI3673158.1"/>
    </source>
</evidence>
<name>A0ACB8XVY9_ARCLA</name>
<reference evidence="1 2" key="2">
    <citation type="journal article" date="2022" name="Mol. Ecol. Resour.">
        <title>The genomes of chicory, endive, great burdock and yacon provide insights into Asteraceae paleo-polyploidization history and plant inulin production.</title>
        <authorList>
            <person name="Fan W."/>
            <person name="Wang S."/>
            <person name="Wang H."/>
            <person name="Wang A."/>
            <person name="Jiang F."/>
            <person name="Liu H."/>
            <person name="Zhao H."/>
            <person name="Xu D."/>
            <person name="Zhang Y."/>
        </authorList>
    </citation>
    <scope>NUCLEOTIDE SEQUENCE [LARGE SCALE GENOMIC DNA]</scope>
    <source>
        <strain evidence="2">cv. Niubang</strain>
    </source>
</reference>
<keyword evidence="2" id="KW-1185">Reference proteome</keyword>
<gene>
    <name evidence="1" type="ORF">L6452_39274</name>
</gene>
<evidence type="ECO:0000313" key="2">
    <source>
        <dbReference type="Proteomes" id="UP001055879"/>
    </source>
</evidence>